<dbReference type="Gene3D" id="3.30.390.50">
    <property type="entry name" value="CO dehydrogenase flavoprotein, C-terminal domain"/>
    <property type="match status" value="1"/>
</dbReference>
<evidence type="ECO:0000256" key="3">
    <source>
        <dbReference type="ARBA" id="ARBA00022505"/>
    </source>
</evidence>
<evidence type="ECO:0000313" key="9">
    <source>
        <dbReference type="Proteomes" id="UP000801492"/>
    </source>
</evidence>
<dbReference type="InterPro" id="IPR016208">
    <property type="entry name" value="Ald_Oxase/xanthine_DH-like"/>
</dbReference>
<reference evidence="8" key="1">
    <citation type="submission" date="2019-08" db="EMBL/GenBank/DDBJ databases">
        <title>The genome of the North American firefly Photinus pyralis.</title>
        <authorList>
            <consortium name="Photinus pyralis genome working group"/>
            <person name="Fallon T.R."/>
            <person name="Sander Lower S.E."/>
            <person name="Weng J.-K."/>
        </authorList>
    </citation>
    <scope>NUCLEOTIDE SEQUENCE</scope>
    <source>
        <strain evidence="8">TRF0915ILg1</strain>
        <tissue evidence="8">Whole body</tissue>
    </source>
</reference>
<dbReference type="FunFam" id="3.30.390.50:FF:000003">
    <property type="entry name" value="Aldehyde oxidase1"/>
    <property type="match status" value="1"/>
</dbReference>
<dbReference type="GO" id="GO:0005506">
    <property type="term" value="F:iron ion binding"/>
    <property type="evidence" value="ECO:0007669"/>
    <property type="project" value="InterPro"/>
</dbReference>
<dbReference type="AlphaFoldDB" id="A0A8K0DMK7"/>
<dbReference type="InterPro" id="IPR005107">
    <property type="entry name" value="CO_DH_flav_C"/>
</dbReference>
<dbReference type="PANTHER" id="PTHR11908">
    <property type="entry name" value="XANTHINE DEHYDROGENASE"/>
    <property type="match status" value="1"/>
</dbReference>
<keyword evidence="5" id="KW-0576">Peroxisome</keyword>
<dbReference type="OrthoDB" id="8300278at2759"/>
<dbReference type="EMBL" id="VTPC01000021">
    <property type="protein sequence ID" value="KAF2906096.1"/>
    <property type="molecule type" value="Genomic_DNA"/>
</dbReference>
<proteinExistence type="predicted"/>
<dbReference type="GO" id="GO:0016491">
    <property type="term" value="F:oxidoreductase activity"/>
    <property type="evidence" value="ECO:0007669"/>
    <property type="project" value="UniProtKB-KW"/>
</dbReference>
<dbReference type="SUPFAM" id="SSF56176">
    <property type="entry name" value="FAD-binding/transporter-associated domain-like"/>
    <property type="match status" value="1"/>
</dbReference>
<dbReference type="Pfam" id="PF00941">
    <property type="entry name" value="FAD_binding_5"/>
    <property type="match status" value="1"/>
</dbReference>
<dbReference type="InterPro" id="IPR002346">
    <property type="entry name" value="Mopterin_DH_FAD-bd"/>
</dbReference>
<sequence>MSLTDAMALFYQLSKENSKFSYLEKLGDHIDLIANVPVRNTGTLAGNIFTKHEYHEFPSDIYLMFETAGATMQIIGADNQETTKNMVDFLSFDMKNKIIKSFTLPALDNSYRYESYKIMPRAQNAHALVNAGFLLKLDSNNNVESARIVYGSINPSFIHASNAEKYLVGKQLFDNNTLQGLFQELEKEINPDHILPDPDPVFRRKLAIALCYKFILSITPDDKISPRNKSGGLKQNKLRPVSKGSQDYETNESLYPLTQPIPKLEALAQCTGQAEYIFDKPDRPGQLFAAFVLAKAPPHSVISNINKDEAMTDDEINGYNRRINHAQNPANRPTSRAGE</sequence>
<dbReference type="Proteomes" id="UP000801492">
    <property type="component" value="Unassembled WGS sequence"/>
</dbReference>
<comment type="subunit">
    <text evidence="2">Homodimer.</text>
</comment>
<gene>
    <name evidence="8" type="ORF">ILUMI_00078</name>
</gene>
<keyword evidence="3" id="KW-0500">Molybdenum</keyword>
<dbReference type="InterPro" id="IPR036318">
    <property type="entry name" value="FAD-bd_PCMH-like_sf"/>
</dbReference>
<dbReference type="InterPro" id="IPR036856">
    <property type="entry name" value="Ald_Oxase/Xan_DH_a/b_sf"/>
</dbReference>
<dbReference type="InterPro" id="IPR016169">
    <property type="entry name" value="FAD-bd_PCMH_sub2"/>
</dbReference>
<organism evidence="8 9">
    <name type="scientific">Ignelater luminosus</name>
    <name type="common">Cucubano</name>
    <name type="synonym">Pyrophorus luminosus</name>
    <dbReference type="NCBI Taxonomy" id="2038154"/>
    <lineage>
        <taxon>Eukaryota</taxon>
        <taxon>Metazoa</taxon>
        <taxon>Ecdysozoa</taxon>
        <taxon>Arthropoda</taxon>
        <taxon>Hexapoda</taxon>
        <taxon>Insecta</taxon>
        <taxon>Pterygota</taxon>
        <taxon>Neoptera</taxon>
        <taxon>Endopterygota</taxon>
        <taxon>Coleoptera</taxon>
        <taxon>Polyphaga</taxon>
        <taxon>Elateriformia</taxon>
        <taxon>Elateroidea</taxon>
        <taxon>Elateridae</taxon>
        <taxon>Agrypninae</taxon>
        <taxon>Pyrophorini</taxon>
        <taxon>Ignelater</taxon>
    </lineage>
</organism>
<keyword evidence="9" id="KW-1185">Reference proteome</keyword>
<dbReference type="PROSITE" id="PS51387">
    <property type="entry name" value="FAD_PCMH"/>
    <property type="match status" value="1"/>
</dbReference>
<accession>A0A8K0DMK7</accession>
<comment type="caution">
    <text evidence="8">The sequence shown here is derived from an EMBL/GenBank/DDBJ whole genome shotgun (WGS) entry which is preliminary data.</text>
</comment>
<evidence type="ECO:0000256" key="5">
    <source>
        <dbReference type="ARBA" id="ARBA00023140"/>
    </source>
</evidence>
<feature type="domain" description="FAD-binding PCMH-type" evidence="7">
    <location>
        <begin position="1"/>
        <end position="109"/>
    </location>
</feature>
<protein>
    <recommendedName>
        <fullName evidence="7">FAD-binding PCMH-type domain-containing protein</fullName>
    </recommendedName>
</protein>
<evidence type="ECO:0000259" key="7">
    <source>
        <dbReference type="PROSITE" id="PS51387"/>
    </source>
</evidence>
<comment type="subcellular location">
    <subcellularLocation>
        <location evidence="1">Peroxisome</location>
    </subcellularLocation>
</comment>
<dbReference type="GO" id="GO:0005777">
    <property type="term" value="C:peroxisome"/>
    <property type="evidence" value="ECO:0007669"/>
    <property type="project" value="UniProtKB-SubCell"/>
</dbReference>
<dbReference type="InterPro" id="IPR016166">
    <property type="entry name" value="FAD-bd_PCMH"/>
</dbReference>
<dbReference type="Pfam" id="PF03450">
    <property type="entry name" value="CO_deh_flav_C"/>
    <property type="match status" value="1"/>
</dbReference>
<dbReference type="SUPFAM" id="SSF55447">
    <property type="entry name" value="CO dehydrogenase flavoprotein C-terminal domain-like"/>
    <property type="match status" value="1"/>
</dbReference>
<dbReference type="GO" id="GO:0071949">
    <property type="term" value="F:FAD binding"/>
    <property type="evidence" value="ECO:0007669"/>
    <property type="project" value="InterPro"/>
</dbReference>
<evidence type="ECO:0000313" key="8">
    <source>
        <dbReference type="EMBL" id="KAF2906096.1"/>
    </source>
</evidence>
<keyword evidence="4" id="KW-0560">Oxidoreductase</keyword>
<evidence type="ECO:0000256" key="6">
    <source>
        <dbReference type="SAM" id="MobiDB-lite"/>
    </source>
</evidence>
<evidence type="ECO:0000256" key="2">
    <source>
        <dbReference type="ARBA" id="ARBA00011738"/>
    </source>
</evidence>
<name>A0A8K0DMK7_IGNLU</name>
<dbReference type="PANTHER" id="PTHR11908:SF132">
    <property type="entry name" value="ALDEHYDE OXIDASE 1-RELATED"/>
    <property type="match status" value="1"/>
</dbReference>
<evidence type="ECO:0000256" key="1">
    <source>
        <dbReference type="ARBA" id="ARBA00004275"/>
    </source>
</evidence>
<dbReference type="SUPFAM" id="SSF54665">
    <property type="entry name" value="CO dehydrogenase molybdoprotein N-domain-like"/>
    <property type="match status" value="1"/>
</dbReference>
<dbReference type="InterPro" id="IPR036683">
    <property type="entry name" value="CO_DH_flav_C_dom_sf"/>
</dbReference>
<dbReference type="Gene3D" id="3.30.465.10">
    <property type="match status" value="1"/>
</dbReference>
<dbReference type="Gene3D" id="3.90.1170.50">
    <property type="entry name" value="Aldehyde oxidase/xanthine dehydrogenase, a/b hammerhead"/>
    <property type="match status" value="1"/>
</dbReference>
<evidence type="ECO:0000256" key="4">
    <source>
        <dbReference type="ARBA" id="ARBA00023002"/>
    </source>
</evidence>
<dbReference type="SMART" id="SM01092">
    <property type="entry name" value="CO_deh_flav_C"/>
    <property type="match status" value="1"/>
</dbReference>
<feature type="region of interest" description="Disordered" evidence="6">
    <location>
        <begin position="225"/>
        <end position="248"/>
    </location>
</feature>